<comment type="caution">
    <text evidence="4">The sequence shown here is derived from an EMBL/GenBank/DDBJ whole genome shotgun (WGS) entry which is preliminary data.</text>
</comment>
<feature type="compositionally biased region" description="Low complexity" evidence="1">
    <location>
        <begin position="134"/>
        <end position="147"/>
    </location>
</feature>
<dbReference type="InterPro" id="IPR001849">
    <property type="entry name" value="PH_domain"/>
</dbReference>
<gene>
    <name evidence="4" type="ORF">BGZ95_001082</name>
</gene>
<feature type="non-terminal residue" evidence="4">
    <location>
        <position position="2029"/>
    </location>
</feature>
<feature type="region of interest" description="Disordered" evidence="1">
    <location>
        <begin position="1980"/>
        <end position="2029"/>
    </location>
</feature>
<organism evidence="4 5">
    <name type="scientific">Linnemannia exigua</name>
    <dbReference type="NCBI Taxonomy" id="604196"/>
    <lineage>
        <taxon>Eukaryota</taxon>
        <taxon>Fungi</taxon>
        <taxon>Fungi incertae sedis</taxon>
        <taxon>Mucoromycota</taxon>
        <taxon>Mortierellomycotina</taxon>
        <taxon>Mortierellomycetes</taxon>
        <taxon>Mortierellales</taxon>
        <taxon>Mortierellaceae</taxon>
        <taxon>Linnemannia</taxon>
    </lineage>
</organism>
<name>A0AAD4H3W9_9FUNG</name>
<feature type="compositionally biased region" description="Polar residues" evidence="1">
    <location>
        <begin position="585"/>
        <end position="608"/>
    </location>
</feature>
<dbReference type="GO" id="GO:0005737">
    <property type="term" value="C:cytoplasm"/>
    <property type="evidence" value="ECO:0007669"/>
    <property type="project" value="TreeGrafter"/>
</dbReference>
<evidence type="ECO:0000256" key="1">
    <source>
        <dbReference type="SAM" id="MobiDB-lite"/>
    </source>
</evidence>
<evidence type="ECO:0000259" key="3">
    <source>
        <dbReference type="PROSITE" id="PS50010"/>
    </source>
</evidence>
<feature type="region of interest" description="Disordered" evidence="1">
    <location>
        <begin position="1684"/>
        <end position="1798"/>
    </location>
</feature>
<feature type="region of interest" description="Disordered" evidence="1">
    <location>
        <begin position="1151"/>
        <end position="1207"/>
    </location>
</feature>
<feature type="compositionally biased region" description="Polar residues" evidence="1">
    <location>
        <begin position="1537"/>
        <end position="1552"/>
    </location>
</feature>
<dbReference type="SMART" id="SM00325">
    <property type="entry name" value="RhoGEF"/>
    <property type="match status" value="1"/>
</dbReference>
<dbReference type="InterPro" id="IPR000219">
    <property type="entry name" value="DH_dom"/>
</dbReference>
<feature type="compositionally biased region" description="Polar residues" evidence="1">
    <location>
        <begin position="1771"/>
        <end position="1786"/>
    </location>
</feature>
<sequence>MTMTRPLSVNVQTNRQQPPHLTNSTGSVDYCEVTHRLYSPQTSECSSENIGQLYSSRSQTAGDGDGDDDVASECFYSAVNSLGKEEWIQDIDIPSSNLNYQQSRWSVVGVAQGHDDKQAAVLRYSTACTQQQQQHTTQWQQAPNARPRPQRRYRRHYTRIANDIQRRPSLRTLSQQQQQQNRRQQEQVLQAQTAHQQSQPPKSQPEASPRQRRQLSARYMRYLSTKPLPLLSRSISSTSSRSRKRSIGPTTTTSSRYKGFRFSQQELNKPLPPIPNTPNPCIGGFPTSTSKECIDGLFAPLDRYHEARSSMIGSGTGTGVDSMPSWDWAGSKQELASLLPLERDVDRPKEAFDAATVEQGEKQDVDGGDGLPWGDGSESKEELIVPTSSFTMSKSKSMSKEELVLSSCEKRGEDGMGKRKDASLSTHRHQVAVKKEVSSSTTTSTTTTQDSPFIADLASSSLTATATTNPSPTSIAALSLKRLESFRFPLRKSPAEKSSTSNCSMARHATRLFQLHQHHHGYHSHHHSLPYNTVTTTYAYHLSKAAFDVCYQPLLFTASGLVSGSSVTSNAAASTTTVGAGATPTDLTQQQGGEIGCTSSQDTNSRFSSPPPTRPYAGKSAVEVDKSTTMGQHDSGWMSERHRRQIGHQHHQQKFHIRRSESCSNISLHHHHRPSLSLNSSKKALLSLQARRINKPDAKVLRLPEIHTCASTTVATTPTTELLVLQLCTGTEASSVDGRGLSGFETPMATGVLLDTSMTANATTITHHDQQQPVLTEVAAPLMTNDSPLDDMDYQLKVSEQDRVVVDSILTELVTDTTGTEIFKSEGTTMVKDDVADIENLIDVENHLDSSNESNVSAQRDSIVPHQKTDATIEPPEATTLIAATETLGSTTKTTETPAPESSSSEAPNLSAALENAFKIIESRPIVIDAGEIKRFVKRSHALQELESTEQSYVDDLDVLAHVYMRVLETKSWFPANVHANMRRCVMGLLALHRNFLSQIQVYKATSESDHDMRAPLKVYRTLEVAFLTLSREHKLYSQFCELRMRTVNEINRTVGQSTLSVLQKESKELMAQQGRPKSRTDLKDHLIKPIQRICRYPLLLKEISRLTSSEDPEYEFIDRAHECMRTLAQQMDETQRMVERKLLTEQFLKRLPEMNPPRKSGVALTPLHPSNSNNSNLDSNNHHRQGSSGAIHPLASHPSGPSPELELFEGGPFGEGILPCNLTKTYAGTLGSIVLAGALEYVIMPDIPLRLRYYGCFLFESMLIVVKAKKTSLYEPRQWLPLRLCEIYETTRLDGYTRFGWRIMYDQFRIDFGASCEAERQVWMSALQTHIRAAKVAHARLPRNTASLEAVVSSLPWNMARPPPPPPISTLLPSYPGSTGSMLMTGSASGTGSSSSRQVQVYHQPPSPTPSPWSTCSSAIPSPLMPPPPMATCSTSSTMMMAMSFMTNTGEPEKWNDRGTPGVSLDAYAQYYEQHIHPHTLESMSAEVFDTSRLSLTRHLSVETSCDDAPRGYGMAGNRTGNSNSASTSTTGTSGQQQDQCYSPLNRSLSQPRPRPTNEFNPLSARKSESAASGHLLFPSTPVPWLVSDPRPRSHSFDVTRVFASSHSGGIKPNQRNLVQSMFKDVSTENIWTTSSAATSTNNHSNHPQPSPQAIPSANASLSSPMISRAGRYSTPLSFSYFNSSPSTSSTTPGGSAPLPHLPTSPEATAGMAPLGGLGHGHSGSTFGSAAVGGENDETPVSTPTLQSAGSSCSSLTSRLLRRRDSGTSAKSSPNGPTAPTSSSSEKNEWDRRRSSATAAIVAATSALNFRKNSEPNPSVTITDSNNQNKHHRRRLSIPDSVALLFNNHTDHTVGGSVTPARDGGGAIYQRISVKARAQLIEKKAAHSGLTPSFASAPSLAPLIRIRSKKGVSGFGGGKMKANLSSQDLTSSFAPCSSASSLSLMSLSTTSATGESLTVSSLLAEGDTDQEILNSLSSAAAEAARSRRGSGGGGRSGSSERIQRRSVGTALAMTNIDSPDNPANAPSS</sequence>
<feature type="region of interest" description="Disordered" evidence="1">
    <location>
        <begin position="1386"/>
        <end position="1416"/>
    </location>
</feature>
<dbReference type="InterPro" id="IPR035899">
    <property type="entry name" value="DBL_dom_sf"/>
</dbReference>
<feature type="domain" description="PH" evidence="2">
    <location>
        <begin position="1233"/>
        <end position="1333"/>
    </location>
</feature>
<dbReference type="SUPFAM" id="SSF48065">
    <property type="entry name" value="DBL homology domain (DH-domain)"/>
    <property type="match status" value="1"/>
</dbReference>
<feature type="compositionally biased region" description="Low complexity" evidence="1">
    <location>
        <begin position="170"/>
        <end position="201"/>
    </location>
</feature>
<feature type="domain" description="DH" evidence="3">
    <location>
        <begin position="938"/>
        <end position="1135"/>
    </location>
</feature>
<dbReference type="PANTHER" id="PTHR45818:SF3">
    <property type="entry name" value="PROTEIN VAV"/>
    <property type="match status" value="1"/>
</dbReference>
<dbReference type="Proteomes" id="UP001194580">
    <property type="component" value="Unassembled WGS sequence"/>
</dbReference>
<feature type="compositionally biased region" description="Low complexity" evidence="1">
    <location>
        <begin position="1638"/>
        <end position="1648"/>
    </location>
</feature>
<feature type="compositionally biased region" description="Polar residues" evidence="1">
    <location>
        <begin position="248"/>
        <end position="259"/>
    </location>
</feature>
<proteinExistence type="predicted"/>
<accession>A0AAD4H3W9</accession>
<dbReference type="CDD" id="cd00821">
    <property type="entry name" value="PH"/>
    <property type="match status" value="1"/>
</dbReference>
<feature type="region of interest" description="Disordered" evidence="1">
    <location>
        <begin position="577"/>
        <end position="622"/>
    </location>
</feature>
<feature type="compositionally biased region" description="Basic residues" evidence="1">
    <location>
        <begin position="148"/>
        <end position="158"/>
    </location>
</feature>
<feature type="compositionally biased region" description="Low complexity" evidence="1">
    <location>
        <begin position="1517"/>
        <end position="1536"/>
    </location>
</feature>
<reference evidence="4" key="1">
    <citation type="journal article" date="2020" name="Fungal Divers.">
        <title>Resolving the Mortierellaceae phylogeny through synthesis of multi-gene phylogenetics and phylogenomics.</title>
        <authorList>
            <person name="Vandepol N."/>
            <person name="Liber J."/>
            <person name="Desiro A."/>
            <person name="Na H."/>
            <person name="Kennedy M."/>
            <person name="Barry K."/>
            <person name="Grigoriev I.V."/>
            <person name="Miller A.N."/>
            <person name="O'Donnell K."/>
            <person name="Stajich J.E."/>
            <person name="Bonito G."/>
        </authorList>
    </citation>
    <scope>NUCLEOTIDE SEQUENCE</scope>
    <source>
        <strain evidence="4">NRRL 28262</strain>
    </source>
</reference>
<feature type="region of interest" description="Disordered" evidence="1">
    <location>
        <begin position="1638"/>
        <end position="1661"/>
    </location>
</feature>
<feature type="region of interest" description="Disordered" evidence="1">
    <location>
        <begin position="1812"/>
        <end position="1834"/>
    </location>
</feature>
<evidence type="ECO:0000313" key="5">
    <source>
        <dbReference type="Proteomes" id="UP001194580"/>
    </source>
</evidence>
<evidence type="ECO:0008006" key="6">
    <source>
        <dbReference type="Google" id="ProtNLM"/>
    </source>
</evidence>
<protein>
    <recommendedName>
        <fullName evidence="6">DH domain-containing protein</fullName>
    </recommendedName>
</protein>
<feature type="compositionally biased region" description="Basic and acidic residues" evidence="1">
    <location>
        <begin position="407"/>
        <end position="422"/>
    </location>
</feature>
<feature type="compositionally biased region" description="Low complexity" evidence="1">
    <location>
        <begin position="1685"/>
        <end position="1697"/>
    </location>
</feature>
<dbReference type="Pfam" id="PF00621">
    <property type="entry name" value="RhoGEF"/>
    <property type="match status" value="1"/>
</dbReference>
<feature type="compositionally biased region" description="Polar residues" evidence="1">
    <location>
        <begin position="1816"/>
        <end position="1829"/>
    </location>
</feature>
<dbReference type="PROSITE" id="PS50003">
    <property type="entry name" value="PH_DOMAIN"/>
    <property type="match status" value="1"/>
</dbReference>
<feature type="region of interest" description="Disordered" evidence="1">
    <location>
        <begin position="230"/>
        <end position="259"/>
    </location>
</feature>
<dbReference type="PANTHER" id="PTHR45818">
    <property type="entry name" value="PROTEIN VAV"/>
    <property type="match status" value="1"/>
</dbReference>
<dbReference type="Gene3D" id="1.20.900.10">
    <property type="entry name" value="Dbl homology (DH) domain"/>
    <property type="match status" value="1"/>
</dbReference>
<feature type="compositionally biased region" description="Low complexity" evidence="1">
    <location>
        <begin position="1386"/>
        <end position="1397"/>
    </location>
</feature>
<keyword evidence="5" id="KW-1185">Reference proteome</keyword>
<dbReference type="SMART" id="SM00233">
    <property type="entry name" value="PH"/>
    <property type="match status" value="1"/>
</dbReference>
<feature type="region of interest" description="Disordered" evidence="1">
    <location>
        <begin position="1505"/>
        <end position="1584"/>
    </location>
</feature>
<evidence type="ECO:0000313" key="4">
    <source>
        <dbReference type="EMBL" id="KAG0271161.1"/>
    </source>
</evidence>
<dbReference type="PROSITE" id="PS50010">
    <property type="entry name" value="DH_2"/>
    <property type="match status" value="1"/>
</dbReference>
<feature type="region of interest" description="Disordered" evidence="1">
    <location>
        <begin position="1"/>
        <end position="26"/>
    </location>
</feature>
<dbReference type="Gene3D" id="2.30.29.30">
    <property type="entry name" value="Pleckstrin-homology domain (PH domain)/Phosphotyrosine-binding domain (PTB)"/>
    <property type="match status" value="1"/>
</dbReference>
<dbReference type="InterPro" id="IPR011993">
    <property type="entry name" value="PH-like_dom_sf"/>
</dbReference>
<evidence type="ECO:0000259" key="2">
    <source>
        <dbReference type="PROSITE" id="PS50003"/>
    </source>
</evidence>
<feature type="compositionally biased region" description="Low complexity" evidence="1">
    <location>
        <begin position="438"/>
        <end position="448"/>
    </location>
</feature>
<feature type="region of interest" description="Disordered" evidence="1">
    <location>
        <begin position="407"/>
        <end position="449"/>
    </location>
</feature>
<dbReference type="CDD" id="cd00160">
    <property type="entry name" value="RhoGEF"/>
    <property type="match status" value="1"/>
</dbReference>
<feature type="compositionally biased region" description="Low complexity" evidence="1">
    <location>
        <begin position="1171"/>
        <end position="1180"/>
    </location>
</feature>
<feature type="region of interest" description="Disordered" evidence="1">
    <location>
        <begin position="134"/>
        <end position="212"/>
    </location>
</feature>
<feature type="region of interest" description="Disordered" evidence="1">
    <location>
        <begin position="356"/>
        <end position="383"/>
    </location>
</feature>
<feature type="region of interest" description="Disordered" evidence="1">
    <location>
        <begin position="886"/>
        <end position="909"/>
    </location>
</feature>
<feature type="compositionally biased region" description="Low complexity" evidence="1">
    <location>
        <begin position="1746"/>
        <end position="1760"/>
    </location>
</feature>
<dbReference type="GO" id="GO:0005085">
    <property type="term" value="F:guanyl-nucleotide exchange factor activity"/>
    <property type="evidence" value="ECO:0007669"/>
    <property type="project" value="InterPro"/>
</dbReference>
<dbReference type="EMBL" id="JAAAIL010001210">
    <property type="protein sequence ID" value="KAG0271161.1"/>
    <property type="molecule type" value="Genomic_DNA"/>
</dbReference>
<dbReference type="SUPFAM" id="SSF50729">
    <property type="entry name" value="PH domain-like"/>
    <property type="match status" value="1"/>
</dbReference>